<organism evidence="1 2">
    <name type="scientific">Tetraparma gracilis</name>
    <dbReference type="NCBI Taxonomy" id="2962635"/>
    <lineage>
        <taxon>Eukaryota</taxon>
        <taxon>Sar</taxon>
        <taxon>Stramenopiles</taxon>
        <taxon>Ochrophyta</taxon>
        <taxon>Bolidophyceae</taxon>
        <taxon>Parmales</taxon>
        <taxon>Triparmaceae</taxon>
        <taxon>Tetraparma</taxon>
    </lineage>
</organism>
<gene>
    <name evidence="1" type="ORF">TeGR_g6247</name>
</gene>
<name>A0ABQ6MGT4_9STRA</name>
<reference evidence="1 2" key="1">
    <citation type="journal article" date="2023" name="Commun. Biol.">
        <title>Genome analysis of Parmales, the sister group of diatoms, reveals the evolutionary specialization of diatoms from phago-mixotrophs to photoautotrophs.</title>
        <authorList>
            <person name="Ban H."/>
            <person name="Sato S."/>
            <person name="Yoshikawa S."/>
            <person name="Yamada K."/>
            <person name="Nakamura Y."/>
            <person name="Ichinomiya M."/>
            <person name="Sato N."/>
            <person name="Blanc-Mathieu R."/>
            <person name="Endo H."/>
            <person name="Kuwata A."/>
            <person name="Ogata H."/>
        </authorList>
    </citation>
    <scope>NUCLEOTIDE SEQUENCE [LARGE SCALE GENOMIC DNA]</scope>
</reference>
<comment type="caution">
    <text evidence="1">The sequence shown here is derived from an EMBL/GenBank/DDBJ whole genome shotgun (WGS) entry which is preliminary data.</text>
</comment>
<evidence type="ECO:0000313" key="1">
    <source>
        <dbReference type="EMBL" id="GMI26022.1"/>
    </source>
</evidence>
<sequence>MLPLQVEAAKELVAKVPARIVGVWVGVASLEGLTDLAKKSLGEGASDKEVGEEVSRLVEEIEWGVTSGVFEFTVLEDTDEARVEDVKKVIKYL</sequence>
<keyword evidence="2" id="KW-1185">Reference proteome</keyword>
<evidence type="ECO:0008006" key="3">
    <source>
        <dbReference type="Google" id="ProtNLM"/>
    </source>
</evidence>
<accession>A0ABQ6MGT4</accession>
<proteinExistence type="predicted"/>
<evidence type="ECO:0000313" key="2">
    <source>
        <dbReference type="Proteomes" id="UP001165060"/>
    </source>
</evidence>
<dbReference type="Proteomes" id="UP001165060">
    <property type="component" value="Unassembled WGS sequence"/>
</dbReference>
<protein>
    <recommendedName>
        <fullName evidence="3">Luciferase-like domain-containing protein</fullName>
    </recommendedName>
</protein>
<dbReference type="EMBL" id="BRYB01005562">
    <property type="protein sequence ID" value="GMI26022.1"/>
    <property type="molecule type" value="Genomic_DNA"/>
</dbReference>